<sequence length="299" mass="32786">MVSQRLPQLPAVLKQRLLVEFAGLRQACPQGVYVSLTPGDATLWSGVIFVRKGPYAPAILRFHISFPPTYPSHPPLITFSSDIFHPLVTPLTTYMYTTSASPEGTVSATDAERLPPGGFALRDGFPEWFDRSEASQIGRNIATYEVLRYIRTTFDDAEVLDKVPLAAAGNPGAWHAWRCHRVKGGIVYPSEEKDAVEGESDDNASVSSRGVPDGYQRLAGGSTAPTASRRPGEWNWDGVWEVRVKKGTEGSLAEGTLFGREAGDDLIRFLNLDADQCEAVKENLRRSLETVAPQRRGVV</sequence>
<dbReference type="InterPro" id="IPR000608">
    <property type="entry name" value="UBC"/>
</dbReference>
<protein>
    <recommendedName>
        <fullName evidence="2">UBC core domain-containing protein</fullName>
    </recommendedName>
</protein>
<dbReference type="CDD" id="cd23814">
    <property type="entry name" value="UEV_AKTIP"/>
    <property type="match status" value="1"/>
</dbReference>
<dbReference type="HOGENOM" id="CLU_040072_0_0_1"/>
<dbReference type="Gene3D" id="3.10.110.10">
    <property type="entry name" value="Ubiquitin Conjugating Enzyme"/>
    <property type="match status" value="1"/>
</dbReference>
<reference evidence="3 4" key="1">
    <citation type="submission" date="2014-04" db="EMBL/GenBank/DDBJ databases">
        <authorList>
            <consortium name="DOE Joint Genome Institute"/>
            <person name="Kuo A."/>
            <person name="Martino E."/>
            <person name="Perotto S."/>
            <person name="Kohler A."/>
            <person name="Nagy L.G."/>
            <person name="Floudas D."/>
            <person name="Copeland A."/>
            <person name="Barry K.W."/>
            <person name="Cichocki N."/>
            <person name="Veneault-Fourrey C."/>
            <person name="LaButti K."/>
            <person name="Lindquist E.A."/>
            <person name="Lipzen A."/>
            <person name="Lundell T."/>
            <person name="Morin E."/>
            <person name="Murat C."/>
            <person name="Sun H."/>
            <person name="Tunlid A."/>
            <person name="Henrissat B."/>
            <person name="Grigoriev I.V."/>
            <person name="Hibbett D.S."/>
            <person name="Martin F."/>
            <person name="Nordberg H.P."/>
            <person name="Cantor M.N."/>
            <person name="Hua S.X."/>
        </authorList>
    </citation>
    <scope>NUCLEOTIDE SEQUENCE [LARGE SCALE GENOMIC DNA]</scope>
    <source>
        <strain evidence="3 4">Zn</strain>
    </source>
</reference>
<dbReference type="InParanoid" id="A0A0C3HKC0"/>
<gene>
    <name evidence="3" type="ORF">OIDMADRAFT_153197</name>
</gene>
<evidence type="ECO:0000256" key="1">
    <source>
        <dbReference type="SAM" id="MobiDB-lite"/>
    </source>
</evidence>
<dbReference type="PROSITE" id="PS50127">
    <property type="entry name" value="UBC_2"/>
    <property type="match status" value="1"/>
</dbReference>
<dbReference type="Proteomes" id="UP000054321">
    <property type="component" value="Unassembled WGS sequence"/>
</dbReference>
<feature type="region of interest" description="Disordered" evidence="1">
    <location>
        <begin position="192"/>
        <end position="232"/>
    </location>
</feature>
<accession>A0A0C3HKC0</accession>
<evidence type="ECO:0000259" key="2">
    <source>
        <dbReference type="PROSITE" id="PS50127"/>
    </source>
</evidence>
<proteinExistence type="predicted"/>
<dbReference type="STRING" id="913774.A0A0C3HKC0"/>
<feature type="domain" description="UBC core" evidence="2">
    <location>
        <begin position="12"/>
        <end position="90"/>
    </location>
</feature>
<reference evidence="4" key="2">
    <citation type="submission" date="2015-01" db="EMBL/GenBank/DDBJ databases">
        <title>Evolutionary Origins and Diversification of the Mycorrhizal Mutualists.</title>
        <authorList>
            <consortium name="DOE Joint Genome Institute"/>
            <consortium name="Mycorrhizal Genomics Consortium"/>
            <person name="Kohler A."/>
            <person name="Kuo A."/>
            <person name="Nagy L.G."/>
            <person name="Floudas D."/>
            <person name="Copeland A."/>
            <person name="Barry K.W."/>
            <person name="Cichocki N."/>
            <person name="Veneault-Fourrey C."/>
            <person name="LaButti K."/>
            <person name="Lindquist E.A."/>
            <person name="Lipzen A."/>
            <person name="Lundell T."/>
            <person name="Morin E."/>
            <person name="Murat C."/>
            <person name="Riley R."/>
            <person name="Ohm R."/>
            <person name="Sun H."/>
            <person name="Tunlid A."/>
            <person name="Henrissat B."/>
            <person name="Grigoriev I.V."/>
            <person name="Hibbett D.S."/>
            <person name="Martin F."/>
        </authorList>
    </citation>
    <scope>NUCLEOTIDE SEQUENCE [LARGE SCALE GENOMIC DNA]</scope>
    <source>
        <strain evidence="4">Zn</strain>
    </source>
</reference>
<dbReference type="AlphaFoldDB" id="A0A0C3HKC0"/>
<dbReference type="EMBL" id="KN832870">
    <property type="protein sequence ID" value="KIN08651.1"/>
    <property type="molecule type" value="Genomic_DNA"/>
</dbReference>
<name>A0A0C3HKC0_OIDMZ</name>
<dbReference type="SUPFAM" id="SSF54495">
    <property type="entry name" value="UBC-like"/>
    <property type="match status" value="1"/>
</dbReference>
<dbReference type="Pfam" id="PF00179">
    <property type="entry name" value="UQ_con"/>
    <property type="match status" value="1"/>
</dbReference>
<evidence type="ECO:0000313" key="4">
    <source>
        <dbReference type="Proteomes" id="UP000054321"/>
    </source>
</evidence>
<dbReference type="OrthoDB" id="5596422at2759"/>
<dbReference type="InterPro" id="IPR016135">
    <property type="entry name" value="UBQ-conjugating_enzyme/RWD"/>
</dbReference>
<evidence type="ECO:0000313" key="3">
    <source>
        <dbReference type="EMBL" id="KIN08651.1"/>
    </source>
</evidence>
<keyword evidence="4" id="KW-1185">Reference proteome</keyword>
<organism evidence="3 4">
    <name type="scientific">Oidiodendron maius (strain Zn)</name>
    <dbReference type="NCBI Taxonomy" id="913774"/>
    <lineage>
        <taxon>Eukaryota</taxon>
        <taxon>Fungi</taxon>
        <taxon>Dikarya</taxon>
        <taxon>Ascomycota</taxon>
        <taxon>Pezizomycotina</taxon>
        <taxon>Leotiomycetes</taxon>
        <taxon>Leotiomycetes incertae sedis</taxon>
        <taxon>Myxotrichaceae</taxon>
        <taxon>Oidiodendron</taxon>
    </lineage>
</organism>